<comment type="similarity">
    <text evidence="1">Belongs to the protein kinase superfamily. AGC Ser/Thr protein kinase family.</text>
</comment>
<gene>
    <name evidence="13" type="ORF">CSSPJE1EN2_LOCUS23190</name>
</gene>
<keyword evidence="6" id="KW-0418">Kinase</keyword>
<dbReference type="EMBL" id="OZ023709">
    <property type="protein sequence ID" value="CAK9881834.1"/>
    <property type="molecule type" value="Genomic_DNA"/>
</dbReference>
<evidence type="ECO:0000256" key="9">
    <source>
        <dbReference type="ARBA" id="ARBA00048679"/>
    </source>
</evidence>
<dbReference type="InterPro" id="IPR011009">
    <property type="entry name" value="Kinase-like_dom_sf"/>
</dbReference>
<evidence type="ECO:0000256" key="3">
    <source>
        <dbReference type="ARBA" id="ARBA00022527"/>
    </source>
</evidence>
<evidence type="ECO:0000256" key="5">
    <source>
        <dbReference type="ARBA" id="ARBA00022741"/>
    </source>
</evidence>
<dbReference type="PROSITE" id="PS00107">
    <property type="entry name" value="PROTEIN_KINASE_ATP"/>
    <property type="match status" value="1"/>
</dbReference>
<keyword evidence="14" id="KW-1185">Reference proteome</keyword>
<feature type="domain" description="Protein kinase" evidence="12">
    <location>
        <begin position="21"/>
        <end position="351"/>
    </location>
</feature>
<dbReference type="PANTHER" id="PTHR45637">
    <property type="entry name" value="FLIPPASE KINASE 1-RELATED"/>
    <property type="match status" value="1"/>
</dbReference>
<evidence type="ECO:0000256" key="2">
    <source>
        <dbReference type="ARBA" id="ARBA00012513"/>
    </source>
</evidence>
<evidence type="ECO:0000256" key="8">
    <source>
        <dbReference type="ARBA" id="ARBA00047899"/>
    </source>
</evidence>
<dbReference type="Proteomes" id="UP001497522">
    <property type="component" value="Chromosome 8"/>
</dbReference>
<feature type="region of interest" description="Disordered" evidence="11">
    <location>
        <begin position="478"/>
        <end position="498"/>
    </location>
</feature>
<keyword evidence="3" id="KW-0723">Serine/threonine-protein kinase</keyword>
<dbReference type="Gene3D" id="1.10.510.10">
    <property type="entry name" value="Transferase(Phosphotransferase) domain 1"/>
    <property type="match status" value="2"/>
</dbReference>
<evidence type="ECO:0000256" key="1">
    <source>
        <dbReference type="ARBA" id="ARBA00009903"/>
    </source>
</evidence>
<evidence type="ECO:0000256" key="11">
    <source>
        <dbReference type="SAM" id="MobiDB-lite"/>
    </source>
</evidence>
<evidence type="ECO:0000256" key="7">
    <source>
        <dbReference type="ARBA" id="ARBA00022840"/>
    </source>
</evidence>
<feature type="region of interest" description="Disordered" evidence="11">
    <location>
        <begin position="226"/>
        <end position="251"/>
    </location>
</feature>
<proteinExistence type="inferred from homology"/>
<evidence type="ECO:0000259" key="12">
    <source>
        <dbReference type="PROSITE" id="PS50011"/>
    </source>
</evidence>
<dbReference type="EC" id="2.7.11.1" evidence="2"/>
<comment type="catalytic activity">
    <reaction evidence="8">
        <text>L-threonyl-[protein] + ATP = O-phospho-L-threonyl-[protein] + ADP + H(+)</text>
        <dbReference type="Rhea" id="RHEA:46608"/>
        <dbReference type="Rhea" id="RHEA-COMP:11060"/>
        <dbReference type="Rhea" id="RHEA-COMP:11605"/>
        <dbReference type="ChEBI" id="CHEBI:15378"/>
        <dbReference type="ChEBI" id="CHEBI:30013"/>
        <dbReference type="ChEBI" id="CHEBI:30616"/>
        <dbReference type="ChEBI" id="CHEBI:61977"/>
        <dbReference type="ChEBI" id="CHEBI:456216"/>
        <dbReference type="EC" id="2.7.11.1"/>
    </reaction>
</comment>
<dbReference type="PROSITE" id="PS00108">
    <property type="entry name" value="PROTEIN_KINASE_ST"/>
    <property type="match status" value="1"/>
</dbReference>
<dbReference type="Pfam" id="PF00069">
    <property type="entry name" value="Pkinase"/>
    <property type="match status" value="2"/>
</dbReference>
<keyword evidence="5 10" id="KW-0547">Nucleotide-binding</keyword>
<dbReference type="SUPFAM" id="SSF56112">
    <property type="entry name" value="Protein kinase-like (PK-like)"/>
    <property type="match status" value="1"/>
</dbReference>
<dbReference type="InterPro" id="IPR008271">
    <property type="entry name" value="Ser/Thr_kinase_AS"/>
</dbReference>
<name>A0ABP1BZG3_9BRYO</name>
<keyword evidence="4" id="KW-0808">Transferase</keyword>
<dbReference type="Gene3D" id="3.30.200.20">
    <property type="entry name" value="Phosphorylase Kinase, domain 1"/>
    <property type="match status" value="1"/>
</dbReference>
<feature type="binding site" evidence="10">
    <location>
        <position position="50"/>
    </location>
    <ligand>
        <name>ATP</name>
        <dbReference type="ChEBI" id="CHEBI:30616"/>
    </ligand>
</feature>
<dbReference type="InterPro" id="IPR000719">
    <property type="entry name" value="Prot_kinase_dom"/>
</dbReference>
<comment type="catalytic activity">
    <reaction evidence="9">
        <text>L-seryl-[protein] + ATP = O-phospho-L-seryl-[protein] + ADP + H(+)</text>
        <dbReference type="Rhea" id="RHEA:17989"/>
        <dbReference type="Rhea" id="RHEA-COMP:9863"/>
        <dbReference type="Rhea" id="RHEA-COMP:11604"/>
        <dbReference type="ChEBI" id="CHEBI:15378"/>
        <dbReference type="ChEBI" id="CHEBI:29999"/>
        <dbReference type="ChEBI" id="CHEBI:30616"/>
        <dbReference type="ChEBI" id="CHEBI:83421"/>
        <dbReference type="ChEBI" id="CHEBI:456216"/>
        <dbReference type="EC" id="2.7.11.1"/>
    </reaction>
</comment>
<organism evidence="13 14">
    <name type="scientific">Sphagnum jensenii</name>
    <dbReference type="NCBI Taxonomy" id="128206"/>
    <lineage>
        <taxon>Eukaryota</taxon>
        <taxon>Viridiplantae</taxon>
        <taxon>Streptophyta</taxon>
        <taxon>Embryophyta</taxon>
        <taxon>Bryophyta</taxon>
        <taxon>Sphagnophytina</taxon>
        <taxon>Sphagnopsida</taxon>
        <taxon>Sphagnales</taxon>
        <taxon>Sphagnaceae</taxon>
        <taxon>Sphagnum</taxon>
    </lineage>
</organism>
<reference evidence="13" key="1">
    <citation type="submission" date="2024-03" db="EMBL/GenBank/DDBJ databases">
        <authorList>
            <consortium name="ELIXIR-Norway"/>
            <consortium name="Elixir Norway"/>
        </authorList>
    </citation>
    <scope>NUCLEOTIDE SEQUENCE</scope>
</reference>
<evidence type="ECO:0000256" key="4">
    <source>
        <dbReference type="ARBA" id="ARBA00022679"/>
    </source>
</evidence>
<sequence>MTPHVRNDDVWKKKDLCVEDFKPVKAVGNGDMGTVFLVVHESTNMPYAMKVMKKDALVSKNTTIRAQTEKDILSSLQHPFLPSLLATFESEKHSFLVMDYCTGGDLNVLRQRQPEKIFSVSAARFYAAEVVLALEYLHKKGILYRDLKPENILVQADGHIMLTDFDLSLRLSERKSFVKEVVRTPEKKNKKKQQRPPSQIKSLLVCGAGGNGKKAPKGNILSRVTPVEATNPRKGGGGGGNVQGQETEPRSNSFVGTVEYVAPEIIWGNGHSWQVDWWTLGVFLYEMVYGKTPFKSENGRKETFYNILTKTPEIPGPMSPLKDLLQKLLKKEPVERLGNSGADEIKNHPFFEGVQWSALQFVSRPPCVPPPLVIAEVEAEIERKRALHHEKSEGEIEREKMLKETFGDVSTDGKTTTPDLEEAGDPATFQHGESAIVSSMPAKELNGSSTMMEERLQSASSIITSSVSWSGSEFVGSSRKIWSDTDGNQSSTEDESSLQVLKHMKRDLEPAEMIEYF</sequence>
<dbReference type="SMART" id="SM00220">
    <property type="entry name" value="S_TKc"/>
    <property type="match status" value="1"/>
</dbReference>
<accession>A0ABP1BZG3</accession>
<evidence type="ECO:0000256" key="10">
    <source>
        <dbReference type="PROSITE-ProRule" id="PRU10141"/>
    </source>
</evidence>
<dbReference type="InterPro" id="IPR017441">
    <property type="entry name" value="Protein_kinase_ATP_BS"/>
</dbReference>
<protein>
    <recommendedName>
        <fullName evidence="2">non-specific serine/threonine protein kinase</fullName>
        <ecNumber evidence="2">2.7.11.1</ecNumber>
    </recommendedName>
</protein>
<evidence type="ECO:0000256" key="6">
    <source>
        <dbReference type="ARBA" id="ARBA00022777"/>
    </source>
</evidence>
<keyword evidence="7 10" id="KW-0067">ATP-binding</keyword>
<dbReference type="PROSITE" id="PS50011">
    <property type="entry name" value="PROTEIN_KINASE_DOM"/>
    <property type="match status" value="1"/>
</dbReference>
<evidence type="ECO:0000313" key="14">
    <source>
        <dbReference type="Proteomes" id="UP001497522"/>
    </source>
</evidence>
<evidence type="ECO:0000313" key="13">
    <source>
        <dbReference type="EMBL" id="CAK9881834.1"/>
    </source>
</evidence>